<dbReference type="SUPFAM" id="SSF53756">
    <property type="entry name" value="UDP-Glycosyltransferase/glycogen phosphorylase"/>
    <property type="match status" value="1"/>
</dbReference>
<dbReference type="Pfam" id="PF23559">
    <property type="entry name" value="WHD_DRP"/>
    <property type="match status" value="1"/>
</dbReference>
<comment type="caution">
    <text evidence="11">The sequence shown here is derived from an EMBL/GenBank/DDBJ whole genome shotgun (WGS) entry which is preliminary data.</text>
</comment>
<accession>A0AA88U2Y9</accession>
<comment type="similarity">
    <text evidence="1">Belongs to the disease resistance NB-LRR family.</text>
</comment>
<dbReference type="PRINTS" id="PR00364">
    <property type="entry name" value="DISEASERSIST"/>
</dbReference>
<dbReference type="Gene3D" id="1.10.10.10">
    <property type="entry name" value="Winged helix-like DNA-binding domain superfamily/Winged helix DNA-binding domain"/>
    <property type="match status" value="1"/>
</dbReference>
<dbReference type="PANTHER" id="PTHR36766">
    <property type="entry name" value="PLANT BROAD-SPECTRUM MILDEW RESISTANCE PROTEIN RPW8"/>
    <property type="match status" value="1"/>
</dbReference>
<dbReference type="InterPro" id="IPR042197">
    <property type="entry name" value="Apaf_helical"/>
</dbReference>
<dbReference type="Pfam" id="PF23598">
    <property type="entry name" value="LRR_14"/>
    <property type="match status" value="1"/>
</dbReference>
<evidence type="ECO:0000256" key="3">
    <source>
        <dbReference type="ARBA" id="ARBA00022737"/>
    </source>
</evidence>
<proteinExistence type="inferred from homology"/>
<feature type="domain" description="Disease resistance N-terminal" evidence="8">
    <location>
        <begin position="105"/>
        <end position="176"/>
    </location>
</feature>
<dbReference type="InterPro" id="IPR055414">
    <property type="entry name" value="LRR_R13L4/SHOC2-like"/>
</dbReference>
<keyword evidence="4" id="KW-0547">Nucleotide-binding</keyword>
<dbReference type="Gene3D" id="1.10.8.430">
    <property type="entry name" value="Helical domain of apoptotic protease-activating factors"/>
    <property type="match status" value="1"/>
</dbReference>
<reference evidence="11" key="1">
    <citation type="submission" date="2022-12" db="EMBL/GenBank/DDBJ databases">
        <title>Draft genome assemblies for two species of Escallonia (Escalloniales).</title>
        <authorList>
            <person name="Chanderbali A."/>
            <person name="Dervinis C."/>
            <person name="Anghel I."/>
            <person name="Soltis D."/>
            <person name="Soltis P."/>
            <person name="Zapata F."/>
        </authorList>
    </citation>
    <scope>NUCLEOTIDE SEQUENCE</scope>
    <source>
        <strain evidence="11">UCBG92.1500</strain>
        <tissue evidence="11">Leaf</tissue>
    </source>
</reference>
<dbReference type="InterPro" id="IPR041118">
    <property type="entry name" value="Rx_N"/>
</dbReference>
<keyword evidence="6" id="KW-0067">ATP-binding</keyword>
<dbReference type="Gene3D" id="3.80.10.10">
    <property type="entry name" value="Ribonuclease Inhibitor"/>
    <property type="match status" value="2"/>
</dbReference>
<dbReference type="FunFam" id="3.40.50.300:FF:001091">
    <property type="entry name" value="Probable disease resistance protein At1g61300"/>
    <property type="match status" value="1"/>
</dbReference>
<dbReference type="PANTHER" id="PTHR36766:SF61">
    <property type="entry name" value="NB-ARC DOMAIN DISEASE RESISTANCE PROTEIN"/>
    <property type="match status" value="1"/>
</dbReference>
<sequence>MADPATASDDATPGEIAAGAATDAGNFLSHRGRQKIRQRKCATVDDGGADLKGRRRYWLCAASASLPPVVTMPPFGSLILVVSGGPFSDVVPGAAVPLQICGSAALGVTGELNKLKGTLSTIKAVLVDAEGPQETNAELSVWLEALKDVCYAIDDILDEFDVIALQQQVNQRSIKRKVRHFFSRSNPLVFRFRMGHKIKEIREKLDQIAADRNNFHLPHVERSPLPHQQRETHSSIIAFNVIGRDLDKDLLVDKLVKVADGEGVAVIPIVGIGGLGKTTLAKLVYNDERVVEYFNLRKWVCVSDEFDVNGIIGNIVDKNNLTLEQLQQHLQQTLSDRRYLLILDDVWNEDLRKWRELRDLLLCGAPGSKIVVTTRSQSVVSTLEPAYVHNLRGLSDEESLLLLMESALGKGQMEQFQNLKTIGEQIVRKCKGVPLAITTLGSLLHMNTQANDWCSVRDNAIWNLQQSATDILPALKLSYNHLPPHLKRCFAVCAIFPKGYKFESSLLINIWMALGLLGSRYQLEEGEDIGKRYITELCSRSFFQDAYNSRLDCIFRMHDLMHDLALSVIGSESLALTKDSPMVPNQKVRHVYFSNGDMLKYNFPSFVIERMNLRPISVDTHFLRFKCLRILDLRNSKFETLPSVGGLKHLKYLDIRSNYNLKSFPRSLCKLQSLQTLQLVGCLGLTLPRDFGNLISLRCLSLTTRDRFLPLNVFQRLACLRTLQIKDCCNLECLFQTKGNRTQGIPCGLRNLTISSCDNLGSSPGLPYLTRLEYLTLSYCRKLDLNMDEESIREHGGGLTSLQLLDIFSLPNLVTFPQWLVPSAANTLKHLYLQFCENLMSLPEGLYALKNIVIVLCPQLEERLLRETGEDWHKIAHVPEIYLIGNRSNYVRSPQVIERCQRETGEDWHKIAHVPDMAPVDGWVLSHCGWNSCMESMSMGVPIEAWPMHSDQPRNVLPITKVQRTGIAAGDWDHRDELVP</sequence>
<evidence type="ECO:0000256" key="6">
    <source>
        <dbReference type="ARBA" id="ARBA00022840"/>
    </source>
</evidence>
<dbReference type="InterPro" id="IPR032675">
    <property type="entry name" value="LRR_dom_sf"/>
</dbReference>
<dbReference type="SUPFAM" id="SSF52058">
    <property type="entry name" value="L domain-like"/>
    <property type="match status" value="1"/>
</dbReference>
<organism evidence="11 12">
    <name type="scientific">Escallonia rubra</name>
    <dbReference type="NCBI Taxonomy" id="112253"/>
    <lineage>
        <taxon>Eukaryota</taxon>
        <taxon>Viridiplantae</taxon>
        <taxon>Streptophyta</taxon>
        <taxon>Embryophyta</taxon>
        <taxon>Tracheophyta</taxon>
        <taxon>Spermatophyta</taxon>
        <taxon>Magnoliopsida</taxon>
        <taxon>eudicotyledons</taxon>
        <taxon>Gunneridae</taxon>
        <taxon>Pentapetalae</taxon>
        <taxon>asterids</taxon>
        <taxon>campanulids</taxon>
        <taxon>Escalloniales</taxon>
        <taxon>Escalloniaceae</taxon>
        <taxon>Escallonia</taxon>
    </lineage>
</organism>
<dbReference type="GO" id="GO:0005524">
    <property type="term" value="F:ATP binding"/>
    <property type="evidence" value="ECO:0007669"/>
    <property type="project" value="UniProtKB-KW"/>
</dbReference>
<dbReference type="InterPro" id="IPR038005">
    <property type="entry name" value="RX-like_CC"/>
</dbReference>
<dbReference type="Pfam" id="PF18052">
    <property type="entry name" value="Rx_N"/>
    <property type="match status" value="1"/>
</dbReference>
<dbReference type="CDD" id="cd14798">
    <property type="entry name" value="RX-CC_like"/>
    <property type="match status" value="1"/>
</dbReference>
<dbReference type="FunFam" id="1.10.10.10:FF:000322">
    <property type="entry name" value="Probable disease resistance protein At1g63360"/>
    <property type="match status" value="1"/>
</dbReference>
<evidence type="ECO:0000259" key="10">
    <source>
        <dbReference type="Pfam" id="PF23598"/>
    </source>
</evidence>
<keyword evidence="2" id="KW-0433">Leucine-rich repeat</keyword>
<evidence type="ECO:0000256" key="4">
    <source>
        <dbReference type="ARBA" id="ARBA00022741"/>
    </source>
</evidence>
<dbReference type="Gene3D" id="1.20.5.4130">
    <property type="match status" value="1"/>
</dbReference>
<keyword evidence="5" id="KW-0611">Plant defense</keyword>
<protein>
    <recommendedName>
        <fullName evidence="13">Disease resistance protein RGA3</fullName>
    </recommendedName>
</protein>
<dbReference type="Pfam" id="PF00931">
    <property type="entry name" value="NB-ARC"/>
    <property type="match status" value="1"/>
</dbReference>
<feature type="domain" description="NB-ARC" evidence="7">
    <location>
        <begin position="249"/>
        <end position="407"/>
    </location>
</feature>
<evidence type="ECO:0000256" key="5">
    <source>
        <dbReference type="ARBA" id="ARBA00022821"/>
    </source>
</evidence>
<dbReference type="Gene3D" id="3.40.50.300">
    <property type="entry name" value="P-loop containing nucleotide triphosphate hydrolases"/>
    <property type="match status" value="1"/>
</dbReference>
<evidence type="ECO:0000313" key="11">
    <source>
        <dbReference type="EMBL" id="KAK2966751.1"/>
    </source>
</evidence>
<evidence type="ECO:0008006" key="13">
    <source>
        <dbReference type="Google" id="ProtNLM"/>
    </source>
</evidence>
<dbReference type="GO" id="GO:0051607">
    <property type="term" value="P:defense response to virus"/>
    <property type="evidence" value="ECO:0007669"/>
    <property type="project" value="UniProtKB-ARBA"/>
</dbReference>
<dbReference type="Proteomes" id="UP001187471">
    <property type="component" value="Unassembled WGS sequence"/>
</dbReference>
<keyword evidence="3" id="KW-0677">Repeat</keyword>
<dbReference type="InterPro" id="IPR027417">
    <property type="entry name" value="P-loop_NTPase"/>
</dbReference>
<feature type="domain" description="Disease resistance R13L4/SHOC-2-like LRR" evidence="10">
    <location>
        <begin position="620"/>
        <end position="835"/>
    </location>
</feature>
<gene>
    <name evidence="11" type="ORF">RJ640_001075</name>
</gene>
<evidence type="ECO:0000259" key="9">
    <source>
        <dbReference type="Pfam" id="PF23559"/>
    </source>
</evidence>
<dbReference type="Gene3D" id="3.40.50.2000">
    <property type="entry name" value="Glycogen Phosphorylase B"/>
    <property type="match status" value="1"/>
</dbReference>
<dbReference type="InterPro" id="IPR002182">
    <property type="entry name" value="NB-ARC"/>
</dbReference>
<dbReference type="InterPro" id="IPR058922">
    <property type="entry name" value="WHD_DRP"/>
</dbReference>
<feature type="domain" description="Disease resistance protein winged helix" evidence="9">
    <location>
        <begin position="495"/>
        <end position="565"/>
    </location>
</feature>
<dbReference type="SUPFAM" id="SSF52540">
    <property type="entry name" value="P-loop containing nucleoside triphosphate hydrolases"/>
    <property type="match status" value="1"/>
</dbReference>
<evidence type="ECO:0000259" key="8">
    <source>
        <dbReference type="Pfam" id="PF18052"/>
    </source>
</evidence>
<evidence type="ECO:0000256" key="1">
    <source>
        <dbReference type="ARBA" id="ARBA00008894"/>
    </source>
</evidence>
<dbReference type="AlphaFoldDB" id="A0AA88U2Y9"/>
<keyword evidence="12" id="KW-1185">Reference proteome</keyword>
<name>A0AA88U2Y9_9ASTE</name>
<dbReference type="EMBL" id="JAVXUO010003099">
    <property type="protein sequence ID" value="KAK2966751.1"/>
    <property type="molecule type" value="Genomic_DNA"/>
</dbReference>
<evidence type="ECO:0000313" key="12">
    <source>
        <dbReference type="Proteomes" id="UP001187471"/>
    </source>
</evidence>
<dbReference type="GO" id="GO:0043531">
    <property type="term" value="F:ADP binding"/>
    <property type="evidence" value="ECO:0007669"/>
    <property type="project" value="InterPro"/>
</dbReference>
<evidence type="ECO:0000259" key="7">
    <source>
        <dbReference type="Pfam" id="PF00931"/>
    </source>
</evidence>
<dbReference type="InterPro" id="IPR036388">
    <property type="entry name" value="WH-like_DNA-bd_sf"/>
</dbReference>
<evidence type="ECO:0000256" key="2">
    <source>
        <dbReference type="ARBA" id="ARBA00022614"/>
    </source>
</evidence>